<keyword evidence="1" id="KW-0472">Membrane</keyword>
<accession>A0A383V7M6</accession>
<evidence type="ECO:0000313" key="3">
    <source>
        <dbReference type="Proteomes" id="UP000256970"/>
    </source>
</evidence>
<dbReference type="EMBL" id="FNXT01000097">
    <property type="protein sequence ID" value="SZX60739.1"/>
    <property type="molecule type" value="Genomic_DNA"/>
</dbReference>
<keyword evidence="3" id="KW-1185">Reference proteome</keyword>
<protein>
    <submittedName>
        <fullName evidence="2">Uncharacterized protein</fullName>
    </submittedName>
</protein>
<sequence>MFEPASDNSGTLRQLEQQQQQQSHCLTVNSVFLRVQPAACGKQYWRWRYQRDVIKLDFAYGIMTVCRVAASAYACTAPRWCLGLVLLSALLQLSMIAWRRPQYVRVRLALVCLLRLAWMCFSCYALRGIHARAFFRPGLAANVTAALPALRYEVLTAAAAAAAPGQQLQAQQLAPGAAGVATVAAAAARAAAGEVAVLFAAASWLANLALQPLLQPVPFVLQAPLQALEVGLLLRQFHAIAFLHVEALPGLAAVMFRLHALCEGVFHVAAGFVFVTPAVLAGCRPGDLRLVTNFVVVYAGLLLPLFLLYKAELLGKARFALSYAAGLTSQQAGGADGGEAAAAATTTDVSGSSRAAAAAAAAPVPAQLVGSAAAAGQAQGRLGDHAADGSSGCLARLQLVGWLQPISQEFLLEMLRCPGVRIKDDVICAMLLLLVTWGLCAWATPKLL</sequence>
<keyword evidence="1" id="KW-1133">Transmembrane helix</keyword>
<name>A0A383V7M6_TETOB</name>
<feature type="transmembrane region" description="Helical" evidence="1">
    <location>
        <begin position="80"/>
        <end position="98"/>
    </location>
</feature>
<feature type="transmembrane region" description="Helical" evidence="1">
    <location>
        <begin position="265"/>
        <end position="282"/>
    </location>
</feature>
<feature type="transmembrane region" description="Helical" evidence="1">
    <location>
        <begin position="288"/>
        <end position="309"/>
    </location>
</feature>
<dbReference type="Proteomes" id="UP000256970">
    <property type="component" value="Unassembled WGS sequence"/>
</dbReference>
<evidence type="ECO:0000256" key="1">
    <source>
        <dbReference type="SAM" id="Phobius"/>
    </source>
</evidence>
<proteinExistence type="predicted"/>
<keyword evidence="1" id="KW-0812">Transmembrane</keyword>
<feature type="transmembrane region" description="Helical" evidence="1">
    <location>
        <begin position="426"/>
        <end position="444"/>
    </location>
</feature>
<evidence type="ECO:0000313" key="2">
    <source>
        <dbReference type="EMBL" id="SZX60739.1"/>
    </source>
</evidence>
<feature type="transmembrane region" description="Helical" evidence="1">
    <location>
        <begin position="104"/>
        <end position="126"/>
    </location>
</feature>
<reference evidence="2 3" key="1">
    <citation type="submission" date="2016-10" db="EMBL/GenBank/DDBJ databases">
        <authorList>
            <person name="Cai Z."/>
        </authorList>
    </citation>
    <scope>NUCLEOTIDE SEQUENCE [LARGE SCALE GENOMIC DNA]</scope>
</reference>
<gene>
    <name evidence="2" type="ORF">BQ4739_LOCUS1263</name>
</gene>
<organism evidence="2 3">
    <name type="scientific">Tetradesmus obliquus</name>
    <name type="common">Green alga</name>
    <name type="synonym">Acutodesmus obliquus</name>
    <dbReference type="NCBI Taxonomy" id="3088"/>
    <lineage>
        <taxon>Eukaryota</taxon>
        <taxon>Viridiplantae</taxon>
        <taxon>Chlorophyta</taxon>
        <taxon>core chlorophytes</taxon>
        <taxon>Chlorophyceae</taxon>
        <taxon>CS clade</taxon>
        <taxon>Sphaeropleales</taxon>
        <taxon>Scenedesmaceae</taxon>
        <taxon>Tetradesmus</taxon>
    </lineage>
</organism>
<dbReference type="AlphaFoldDB" id="A0A383V7M6"/>